<dbReference type="EMBL" id="MU006115">
    <property type="protein sequence ID" value="KAF2834756.1"/>
    <property type="molecule type" value="Genomic_DNA"/>
</dbReference>
<reference evidence="1" key="1">
    <citation type="journal article" date="2020" name="Stud. Mycol.">
        <title>101 Dothideomycetes genomes: a test case for predicting lifestyles and emergence of pathogens.</title>
        <authorList>
            <person name="Haridas S."/>
            <person name="Albert R."/>
            <person name="Binder M."/>
            <person name="Bloem J."/>
            <person name="Labutti K."/>
            <person name="Salamov A."/>
            <person name="Andreopoulos B."/>
            <person name="Baker S."/>
            <person name="Barry K."/>
            <person name="Bills G."/>
            <person name="Bluhm B."/>
            <person name="Cannon C."/>
            <person name="Castanera R."/>
            <person name="Culley D."/>
            <person name="Daum C."/>
            <person name="Ezra D."/>
            <person name="Gonzalez J."/>
            <person name="Henrissat B."/>
            <person name="Kuo A."/>
            <person name="Liang C."/>
            <person name="Lipzen A."/>
            <person name="Lutzoni F."/>
            <person name="Magnuson J."/>
            <person name="Mondo S."/>
            <person name="Nolan M."/>
            <person name="Ohm R."/>
            <person name="Pangilinan J."/>
            <person name="Park H.-J."/>
            <person name="Ramirez L."/>
            <person name="Alfaro M."/>
            <person name="Sun H."/>
            <person name="Tritt A."/>
            <person name="Yoshinaga Y."/>
            <person name="Zwiers L.-H."/>
            <person name="Turgeon B."/>
            <person name="Goodwin S."/>
            <person name="Spatafora J."/>
            <person name="Crous P."/>
            <person name="Grigoriev I."/>
        </authorList>
    </citation>
    <scope>NUCLEOTIDE SEQUENCE</scope>
    <source>
        <strain evidence="1">CBS 101060</strain>
    </source>
</reference>
<comment type="caution">
    <text evidence="1">The sequence shown here is derived from an EMBL/GenBank/DDBJ whole genome shotgun (WGS) entry which is preliminary data.</text>
</comment>
<sequence length="246" mass="27930">MTLPNLQRVFLNTFDPQMYDQVVRTCHERMLPKLKSIIPMVEGSFLKVTVPSVSWSLLPKIGRLWVEQHNLIRDDCTLAHHLTHISPIRCGVHDPNSLLRNAHCAKVLDLHKVRFYLPPGDPSNDLDSLLTVVSPTLETLCLFEVGINDSWPAPASLIQCKELKSLSIDARLLCDLEKFVWDIPDMVDWTTALPPSLESLYISHPYYIDYRLPELIASFSSAKVPRGLPNLSNVRFGVETSPHVWT</sequence>
<dbReference type="InterPro" id="IPR032675">
    <property type="entry name" value="LRR_dom_sf"/>
</dbReference>
<dbReference type="AlphaFoldDB" id="A0A9P4S3F0"/>
<dbReference type="SUPFAM" id="SSF52047">
    <property type="entry name" value="RNI-like"/>
    <property type="match status" value="1"/>
</dbReference>
<dbReference type="Proteomes" id="UP000799429">
    <property type="component" value="Unassembled WGS sequence"/>
</dbReference>
<evidence type="ECO:0000313" key="2">
    <source>
        <dbReference type="Proteomes" id="UP000799429"/>
    </source>
</evidence>
<keyword evidence="2" id="KW-1185">Reference proteome</keyword>
<accession>A0A9P4S3F0</accession>
<proteinExistence type="predicted"/>
<evidence type="ECO:0008006" key="3">
    <source>
        <dbReference type="Google" id="ProtNLM"/>
    </source>
</evidence>
<gene>
    <name evidence="1" type="ORF">M501DRAFT_508716</name>
</gene>
<evidence type="ECO:0000313" key="1">
    <source>
        <dbReference type="EMBL" id="KAF2834756.1"/>
    </source>
</evidence>
<dbReference type="Gene3D" id="3.80.10.10">
    <property type="entry name" value="Ribonuclease Inhibitor"/>
    <property type="match status" value="1"/>
</dbReference>
<organism evidence="1 2">
    <name type="scientific">Patellaria atrata CBS 101060</name>
    <dbReference type="NCBI Taxonomy" id="1346257"/>
    <lineage>
        <taxon>Eukaryota</taxon>
        <taxon>Fungi</taxon>
        <taxon>Dikarya</taxon>
        <taxon>Ascomycota</taxon>
        <taxon>Pezizomycotina</taxon>
        <taxon>Dothideomycetes</taxon>
        <taxon>Dothideomycetes incertae sedis</taxon>
        <taxon>Patellariales</taxon>
        <taxon>Patellariaceae</taxon>
        <taxon>Patellaria</taxon>
    </lineage>
</organism>
<name>A0A9P4S3F0_9PEZI</name>
<protein>
    <recommendedName>
        <fullName evidence="3">F-box domain-containing protein</fullName>
    </recommendedName>
</protein>